<accession>A0A323THB4</accession>
<evidence type="ECO:0000256" key="3">
    <source>
        <dbReference type="ARBA" id="ARBA00022490"/>
    </source>
</evidence>
<feature type="binding site" evidence="9">
    <location>
        <position position="95"/>
    </location>
    <ligand>
        <name>Zn(2+)</name>
        <dbReference type="ChEBI" id="CHEBI:29105"/>
    </ligand>
</feature>
<dbReference type="PANTHER" id="PTHR33202:SF1">
    <property type="entry name" value="FERRIC UPTAKE REGULATION PROTEIN"/>
    <property type="match status" value="1"/>
</dbReference>
<organism evidence="11 12">
    <name type="scientific">Salipaludibacillus keqinensis</name>
    <dbReference type="NCBI Taxonomy" id="2045207"/>
    <lineage>
        <taxon>Bacteria</taxon>
        <taxon>Bacillati</taxon>
        <taxon>Bacillota</taxon>
        <taxon>Bacilli</taxon>
        <taxon>Bacillales</taxon>
        <taxon>Bacillaceae</taxon>
    </lineage>
</organism>
<comment type="subcellular location">
    <subcellularLocation>
        <location evidence="1">Cytoplasm</location>
    </subcellularLocation>
</comment>
<dbReference type="Gene3D" id="3.30.1490.190">
    <property type="match status" value="1"/>
</dbReference>
<evidence type="ECO:0000313" key="12">
    <source>
        <dbReference type="Proteomes" id="UP000248214"/>
    </source>
</evidence>
<keyword evidence="12" id="KW-1185">Reference proteome</keyword>
<keyword evidence="5 9" id="KW-0862">Zinc</keyword>
<evidence type="ECO:0000256" key="1">
    <source>
        <dbReference type="ARBA" id="ARBA00004496"/>
    </source>
</evidence>
<dbReference type="GO" id="GO:0000976">
    <property type="term" value="F:transcription cis-regulatory region binding"/>
    <property type="evidence" value="ECO:0007669"/>
    <property type="project" value="TreeGrafter"/>
</dbReference>
<feature type="binding site" evidence="9">
    <location>
        <position position="98"/>
    </location>
    <ligand>
        <name>Zn(2+)</name>
        <dbReference type="ChEBI" id="CHEBI:29105"/>
    </ligand>
</feature>
<evidence type="ECO:0000256" key="6">
    <source>
        <dbReference type="ARBA" id="ARBA00023015"/>
    </source>
</evidence>
<keyword evidence="7" id="KW-0238">DNA-binding</keyword>
<dbReference type="EMBL" id="PDOD01000001">
    <property type="protein sequence ID" value="PYZ94281.1"/>
    <property type="molecule type" value="Genomic_DNA"/>
</dbReference>
<dbReference type="InterPro" id="IPR002481">
    <property type="entry name" value="FUR"/>
</dbReference>
<comment type="cofactor">
    <cofactor evidence="9">
        <name>Zn(2+)</name>
        <dbReference type="ChEBI" id="CHEBI:29105"/>
    </cofactor>
    <text evidence="9">Binds 1 zinc ion per subunit.</text>
</comment>
<evidence type="ECO:0000256" key="2">
    <source>
        <dbReference type="ARBA" id="ARBA00007957"/>
    </source>
</evidence>
<dbReference type="InterPro" id="IPR036388">
    <property type="entry name" value="WH-like_DNA-bd_sf"/>
</dbReference>
<evidence type="ECO:0000256" key="8">
    <source>
        <dbReference type="ARBA" id="ARBA00023163"/>
    </source>
</evidence>
<evidence type="ECO:0000256" key="10">
    <source>
        <dbReference type="PIRSR" id="PIRSR602481-2"/>
    </source>
</evidence>
<feature type="binding site" evidence="9">
    <location>
        <position position="132"/>
    </location>
    <ligand>
        <name>Zn(2+)</name>
        <dbReference type="ChEBI" id="CHEBI:29105"/>
    </ligand>
</feature>
<comment type="cofactor">
    <cofactor evidence="10">
        <name>Mn(2+)</name>
        <dbReference type="ChEBI" id="CHEBI:29035"/>
    </cofactor>
    <cofactor evidence="10">
        <name>Fe(2+)</name>
        <dbReference type="ChEBI" id="CHEBI:29033"/>
    </cofactor>
    <text evidence="10">Binds 1 Mn(2+) or Fe(2+) ion per subunit.</text>
</comment>
<name>A0A323THB4_9BACI</name>
<dbReference type="Pfam" id="PF01475">
    <property type="entry name" value="FUR"/>
    <property type="match status" value="1"/>
</dbReference>
<proteinExistence type="inferred from homology"/>
<dbReference type="AlphaFoldDB" id="A0A323THB4"/>
<sequence length="149" mass="17336">MNVEEAMNKLKEEGYKHTDKRLDMLQLFSDESRYIAAKDVLESLQDKYKGLSFDTIYRNLSLFSQLGILETTELDGEKKFRFSCSTDHHHHHLICLDCGKTKHIDECPMVTSPISDEGFQVVGHKFEVYGYCEKCGETKRKLNEYEKLS</sequence>
<keyword evidence="8" id="KW-0804">Transcription</keyword>
<dbReference type="Proteomes" id="UP000248214">
    <property type="component" value="Unassembled WGS sequence"/>
</dbReference>
<keyword evidence="6" id="KW-0805">Transcription regulation</keyword>
<dbReference type="GO" id="GO:0005737">
    <property type="term" value="C:cytoplasm"/>
    <property type="evidence" value="ECO:0007669"/>
    <property type="project" value="UniProtKB-SubCell"/>
</dbReference>
<protein>
    <submittedName>
        <fullName evidence="11">Transcriptional repressor</fullName>
    </submittedName>
</protein>
<feature type="binding site" evidence="9">
    <location>
        <position position="135"/>
    </location>
    <ligand>
        <name>Zn(2+)</name>
        <dbReference type="ChEBI" id="CHEBI:29105"/>
    </ligand>
</feature>
<keyword evidence="3" id="KW-0963">Cytoplasm</keyword>
<comment type="similarity">
    <text evidence="2">Belongs to the Fur family.</text>
</comment>
<evidence type="ECO:0000256" key="4">
    <source>
        <dbReference type="ARBA" id="ARBA00022491"/>
    </source>
</evidence>
<dbReference type="OrthoDB" id="8659436at2"/>
<dbReference type="PANTHER" id="PTHR33202">
    <property type="entry name" value="ZINC UPTAKE REGULATION PROTEIN"/>
    <property type="match status" value="1"/>
</dbReference>
<dbReference type="InterPro" id="IPR043135">
    <property type="entry name" value="Fur_C"/>
</dbReference>
<evidence type="ECO:0000313" key="11">
    <source>
        <dbReference type="EMBL" id="PYZ94281.1"/>
    </source>
</evidence>
<dbReference type="GO" id="GO:0008270">
    <property type="term" value="F:zinc ion binding"/>
    <property type="evidence" value="ECO:0007669"/>
    <property type="project" value="TreeGrafter"/>
</dbReference>
<keyword evidence="4" id="KW-0678">Repressor</keyword>
<feature type="binding site" evidence="10">
    <location>
        <position position="124"/>
    </location>
    <ligand>
        <name>Fe cation</name>
        <dbReference type="ChEBI" id="CHEBI:24875"/>
    </ligand>
</feature>
<dbReference type="CDD" id="cd07153">
    <property type="entry name" value="Fur_like"/>
    <property type="match status" value="1"/>
</dbReference>
<evidence type="ECO:0000256" key="5">
    <source>
        <dbReference type="ARBA" id="ARBA00022833"/>
    </source>
</evidence>
<evidence type="ECO:0000256" key="9">
    <source>
        <dbReference type="PIRSR" id="PIRSR602481-1"/>
    </source>
</evidence>
<keyword evidence="9" id="KW-0479">Metal-binding</keyword>
<feature type="binding site" evidence="10">
    <location>
        <position position="89"/>
    </location>
    <ligand>
        <name>Fe cation</name>
        <dbReference type="ChEBI" id="CHEBI:24875"/>
    </ligand>
</feature>
<evidence type="ECO:0000256" key="7">
    <source>
        <dbReference type="ARBA" id="ARBA00023125"/>
    </source>
</evidence>
<comment type="caution">
    <text evidence="11">The sequence shown here is derived from an EMBL/GenBank/DDBJ whole genome shotgun (WGS) entry which is preliminary data.</text>
</comment>
<dbReference type="GO" id="GO:1900376">
    <property type="term" value="P:regulation of secondary metabolite biosynthetic process"/>
    <property type="evidence" value="ECO:0007669"/>
    <property type="project" value="TreeGrafter"/>
</dbReference>
<dbReference type="RefSeq" id="WP_110607916.1">
    <property type="nucleotide sequence ID" value="NZ_PDOD01000001.1"/>
</dbReference>
<keyword evidence="10" id="KW-0408">Iron</keyword>
<dbReference type="InterPro" id="IPR036390">
    <property type="entry name" value="WH_DNA-bd_sf"/>
</dbReference>
<gene>
    <name evidence="11" type="ORF">CR194_01725</name>
</gene>
<dbReference type="SUPFAM" id="SSF46785">
    <property type="entry name" value="Winged helix' DNA-binding domain"/>
    <property type="match status" value="1"/>
</dbReference>
<dbReference type="GO" id="GO:0003700">
    <property type="term" value="F:DNA-binding transcription factor activity"/>
    <property type="evidence" value="ECO:0007669"/>
    <property type="project" value="InterPro"/>
</dbReference>
<reference evidence="11 12" key="1">
    <citation type="submission" date="2017-10" db="EMBL/GenBank/DDBJ databases">
        <title>Bacillus sp. nov., a halophilic bacterium isolated from a Keqin Lake.</title>
        <authorList>
            <person name="Wang H."/>
        </authorList>
    </citation>
    <scope>NUCLEOTIDE SEQUENCE [LARGE SCALE GENOMIC DNA]</scope>
    <source>
        <strain evidence="11 12">KQ-12</strain>
    </source>
</reference>
<dbReference type="Gene3D" id="1.10.10.10">
    <property type="entry name" value="Winged helix-like DNA-binding domain superfamily/Winged helix DNA-binding domain"/>
    <property type="match status" value="1"/>
</dbReference>
<dbReference type="GO" id="GO:0045892">
    <property type="term" value="P:negative regulation of DNA-templated transcription"/>
    <property type="evidence" value="ECO:0007669"/>
    <property type="project" value="TreeGrafter"/>
</dbReference>